<feature type="transmembrane region" description="Helical" evidence="7">
    <location>
        <begin position="20"/>
        <end position="38"/>
    </location>
</feature>
<keyword evidence="3 7" id="KW-1133">Transmembrane helix</keyword>
<feature type="transmembrane region" description="Helical" evidence="7">
    <location>
        <begin position="256"/>
        <end position="276"/>
    </location>
</feature>
<sequence>MAYGGDVNRGPFLNGINWTFNAIALVTVILRLASHYMLEKQGLRSDDGFIILAMAVNIARSIFVNVCVSMGFGRHLKELLEEDPIHATKTLRLIVALQAIGLWTFTLPKLPVVALLVNLFGKRDKRIQIILYSSVTALVMLVFVMTITTFVQCTPVSAQWTLKGKCWPRSVNVNLGYLAGSYSAFLDFAFALYPVLQISKLQMERSRKVVLASSLSLGFLACITTVYKLTTIHSILNVGDPTWATIPLEVWNSVEGTALIMAASIPLTRPLMILVIQGFRDLTYRITGGTSASRPAKSTQNAPRERINKSNNHRRLGSRETTVGSHDDILLLEAQRSQEADHLESNSRRPNGSEIFKTVDVHISRR</sequence>
<evidence type="ECO:0000256" key="5">
    <source>
        <dbReference type="ARBA" id="ARBA00038359"/>
    </source>
</evidence>
<gene>
    <name evidence="9" type="ORF">LARI1_G003583</name>
</gene>
<evidence type="ECO:0000256" key="2">
    <source>
        <dbReference type="ARBA" id="ARBA00022692"/>
    </source>
</evidence>
<feature type="region of interest" description="Disordered" evidence="6">
    <location>
        <begin position="339"/>
        <end position="366"/>
    </location>
</feature>
<feature type="transmembrane region" description="Helical" evidence="7">
    <location>
        <begin position="50"/>
        <end position="73"/>
    </location>
</feature>
<feature type="transmembrane region" description="Helical" evidence="7">
    <location>
        <begin position="175"/>
        <end position="196"/>
    </location>
</feature>
<comment type="subcellular location">
    <subcellularLocation>
        <location evidence="1">Membrane</location>
        <topology evidence="1">Multi-pass membrane protein</topology>
    </subcellularLocation>
</comment>
<reference evidence="9 10" key="1">
    <citation type="submission" date="2018-05" db="EMBL/GenBank/DDBJ databases">
        <title>Whole genome sequencing for identification of molecular markers to develop diagnostic detection tools for the regulated plant pathogen Lachnellula willkommii.</title>
        <authorList>
            <person name="Giroux E."/>
            <person name="Bilodeau G."/>
        </authorList>
    </citation>
    <scope>NUCLEOTIDE SEQUENCE [LARGE SCALE GENOMIC DNA]</scope>
    <source>
        <strain evidence="9 10">CBS 203.66</strain>
    </source>
</reference>
<evidence type="ECO:0000256" key="6">
    <source>
        <dbReference type="SAM" id="MobiDB-lite"/>
    </source>
</evidence>
<feature type="compositionally biased region" description="Polar residues" evidence="6">
    <location>
        <begin position="290"/>
        <end position="302"/>
    </location>
</feature>
<dbReference type="Proteomes" id="UP000469559">
    <property type="component" value="Unassembled WGS sequence"/>
</dbReference>
<evidence type="ECO:0000313" key="10">
    <source>
        <dbReference type="Proteomes" id="UP000469559"/>
    </source>
</evidence>
<evidence type="ECO:0000259" key="8">
    <source>
        <dbReference type="Pfam" id="PF20684"/>
    </source>
</evidence>
<keyword evidence="2 7" id="KW-0812">Transmembrane</keyword>
<keyword evidence="4 7" id="KW-0472">Membrane</keyword>
<evidence type="ECO:0000256" key="4">
    <source>
        <dbReference type="ARBA" id="ARBA00023136"/>
    </source>
</evidence>
<dbReference type="EMBL" id="QGMF01000202">
    <property type="protein sequence ID" value="TVY18019.1"/>
    <property type="molecule type" value="Genomic_DNA"/>
</dbReference>
<keyword evidence="10" id="KW-1185">Reference proteome</keyword>
<feature type="transmembrane region" description="Helical" evidence="7">
    <location>
        <begin position="129"/>
        <end position="151"/>
    </location>
</feature>
<dbReference type="InterPro" id="IPR049326">
    <property type="entry name" value="Rhodopsin_dom_fungi"/>
</dbReference>
<evidence type="ECO:0000256" key="1">
    <source>
        <dbReference type="ARBA" id="ARBA00004141"/>
    </source>
</evidence>
<feature type="transmembrane region" description="Helical" evidence="7">
    <location>
        <begin position="93"/>
        <end position="117"/>
    </location>
</feature>
<feature type="domain" description="Rhodopsin" evidence="8">
    <location>
        <begin position="30"/>
        <end position="272"/>
    </location>
</feature>
<dbReference type="InterPro" id="IPR052337">
    <property type="entry name" value="SAT4-like"/>
</dbReference>
<feature type="transmembrane region" description="Helical" evidence="7">
    <location>
        <begin position="217"/>
        <end position="236"/>
    </location>
</feature>
<dbReference type="OrthoDB" id="5429740at2759"/>
<dbReference type="PANTHER" id="PTHR33048">
    <property type="entry name" value="PTH11-LIKE INTEGRAL MEMBRANE PROTEIN (AFU_ORTHOLOGUE AFUA_5G11245)"/>
    <property type="match status" value="1"/>
</dbReference>
<accession>A0A8T9BHY0</accession>
<proteinExistence type="inferred from homology"/>
<feature type="region of interest" description="Disordered" evidence="6">
    <location>
        <begin position="290"/>
        <end position="323"/>
    </location>
</feature>
<evidence type="ECO:0000313" key="9">
    <source>
        <dbReference type="EMBL" id="TVY18019.1"/>
    </source>
</evidence>
<dbReference type="Pfam" id="PF20684">
    <property type="entry name" value="Fung_rhodopsin"/>
    <property type="match status" value="1"/>
</dbReference>
<feature type="compositionally biased region" description="Basic and acidic residues" evidence="6">
    <location>
        <begin position="357"/>
        <end position="366"/>
    </location>
</feature>
<name>A0A8T9BHY0_9HELO</name>
<comment type="caution">
    <text evidence="9">The sequence shown here is derived from an EMBL/GenBank/DDBJ whole genome shotgun (WGS) entry which is preliminary data.</text>
</comment>
<evidence type="ECO:0000256" key="3">
    <source>
        <dbReference type="ARBA" id="ARBA00022989"/>
    </source>
</evidence>
<evidence type="ECO:0000256" key="7">
    <source>
        <dbReference type="SAM" id="Phobius"/>
    </source>
</evidence>
<protein>
    <recommendedName>
        <fullName evidence="8">Rhodopsin domain-containing protein</fullName>
    </recommendedName>
</protein>
<comment type="similarity">
    <text evidence="5">Belongs to the SAT4 family.</text>
</comment>
<organism evidence="9 10">
    <name type="scientific">Lachnellula arida</name>
    <dbReference type="NCBI Taxonomy" id="1316785"/>
    <lineage>
        <taxon>Eukaryota</taxon>
        <taxon>Fungi</taxon>
        <taxon>Dikarya</taxon>
        <taxon>Ascomycota</taxon>
        <taxon>Pezizomycotina</taxon>
        <taxon>Leotiomycetes</taxon>
        <taxon>Helotiales</taxon>
        <taxon>Lachnaceae</taxon>
        <taxon>Lachnellula</taxon>
    </lineage>
</organism>
<dbReference type="PANTHER" id="PTHR33048:SF155">
    <property type="entry name" value="INTEGRAL MEMBRANE PROTEIN"/>
    <property type="match status" value="1"/>
</dbReference>
<dbReference type="GO" id="GO:0016020">
    <property type="term" value="C:membrane"/>
    <property type="evidence" value="ECO:0007669"/>
    <property type="project" value="UniProtKB-SubCell"/>
</dbReference>
<dbReference type="AlphaFoldDB" id="A0A8T9BHY0"/>